<accession>A0AAV7FZX6</accession>
<name>A0AAV7FZX6_DENCH</name>
<organism evidence="2 3">
    <name type="scientific">Dendrobium chrysotoxum</name>
    <name type="common">Orchid</name>
    <dbReference type="NCBI Taxonomy" id="161865"/>
    <lineage>
        <taxon>Eukaryota</taxon>
        <taxon>Viridiplantae</taxon>
        <taxon>Streptophyta</taxon>
        <taxon>Embryophyta</taxon>
        <taxon>Tracheophyta</taxon>
        <taxon>Spermatophyta</taxon>
        <taxon>Magnoliopsida</taxon>
        <taxon>Liliopsida</taxon>
        <taxon>Asparagales</taxon>
        <taxon>Orchidaceae</taxon>
        <taxon>Epidendroideae</taxon>
        <taxon>Malaxideae</taxon>
        <taxon>Dendrobiinae</taxon>
        <taxon>Dendrobium</taxon>
    </lineage>
</organism>
<proteinExistence type="predicted"/>
<evidence type="ECO:0000313" key="2">
    <source>
        <dbReference type="EMBL" id="KAH0449427.1"/>
    </source>
</evidence>
<evidence type="ECO:0000256" key="1">
    <source>
        <dbReference type="SAM" id="MobiDB-lite"/>
    </source>
</evidence>
<feature type="region of interest" description="Disordered" evidence="1">
    <location>
        <begin position="1"/>
        <end position="22"/>
    </location>
</feature>
<reference evidence="2 3" key="1">
    <citation type="journal article" date="2021" name="Hortic Res">
        <title>Chromosome-scale assembly of the Dendrobium chrysotoxum genome enhances the understanding of orchid evolution.</title>
        <authorList>
            <person name="Zhang Y."/>
            <person name="Zhang G.Q."/>
            <person name="Zhang D."/>
            <person name="Liu X.D."/>
            <person name="Xu X.Y."/>
            <person name="Sun W.H."/>
            <person name="Yu X."/>
            <person name="Zhu X."/>
            <person name="Wang Z.W."/>
            <person name="Zhao X."/>
            <person name="Zhong W.Y."/>
            <person name="Chen H."/>
            <person name="Yin W.L."/>
            <person name="Huang T."/>
            <person name="Niu S.C."/>
            <person name="Liu Z.J."/>
        </authorList>
    </citation>
    <scope>NUCLEOTIDE SEQUENCE [LARGE SCALE GENOMIC DNA]</scope>
    <source>
        <strain evidence="2">Lindl</strain>
    </source>
</reference>
<feature type="compositionally biased region" description="Low complexity" evidence="1">
    <location>
        <begin position="1"/>
        <end position="18"/>
    </location>
</feature>
<dbReference type="AlphaFoldDB" id="A0AAV7FZX6"/>
<comment type="caution">
    <text evidence="2">The sequence shown here is derived from an EMBL/GenBank/DDBJ whole genome shotgun (WGS) entry which is preliminary data.</text>
</comment>
<sequence>MASSLGSPRGRSSGLRQLNNSLGHDGMRKITLLQRAYEDETAEEFDLNTWVGSLWAAKVIGGVLKDHLGERALEDSSRKQSIGSEAYQFHLETELYSYTKISTKLFCIFVAHSHKIISLIKMT</sequence>
<evidence type="ECO:0000313" key="3">
    <source>
        <dbReference type="Proteomes" id="UP000775213"/>
    </source>
</evidence>
<gene>
    <name evidence="2" type="ORF">IEQ34_020119</name>
</gene>
<dbReference type="Proteomes" id="UP000775213">
    <property type="component" value="Unassembled WGS sequence"/>
</dbReference>
<protein>
    <submittedName>
        <fullName evidence="2">Uncharacterized protein</fullName>
    </submittedName>
</protein>
<dbReference type="EMBL" id="JAGFBR010000018">
    <property type="protein sequence ID" value="KAH0449427.1"/>
    <property type="molecule type" value="Genomic_DNA"/>
</dbReference>
<keyword evidence="3" id="KW-1185">Reference proteome</keyword>